<evidence type="ECO:0000313" key="1">
    <source>
        <dbReference type="EMBL" id="EFW20057.1"/>
    </source>
</evidence>
<accession>E9D154</accession>
<proteinExistence type="predicted"/>
<reference evidence="2" key="2">
    <citation type="submission" date="2010-03" db="EMBL/GenBank/DDBJ databases">
        <title>The genome sequence of Coccidioides posadasii strain Silveira.</title>
        <authorList>
            <consortium name="The Broad Institute Genome Sequencing Center for Infectious Disease"/>
            <person name="Neafsey D."/>
            <person name="Orbach M."/>
            <person name="Henn M.R."/>
            <person name="Cole G.T."/>
            <person name="Galgiani J."/>
            <person name="Gardner M.J."/>
            <person name="Kirkland T.N."/>
            <person name="Taylor J.W."/>
            <person name="Young S.K."/>
            <person name="Zeng Q."/>
            <person name="Koehrsen M."/>
            <person name="Alvarado L."/>
            <person name="Berlin A."/>
            <person name="Borenstein D."/>
            <person name="Chapman S.B."/>
            <person name="Chen Z."/>
            <person name="Engels R."/>
            <person name="Freedman E."/>
            <person name="Gellesch M."/>
            <person name="Goldberg J."/>
            <person name="Griggs A."/>
            <person name="Gujja S."/>
            <person name="Heilman E."/>
            <person name="Heiman D."/>
            <person name="Howarth C."/>
            <person name="Jen D."/>
            <person name="Larson L."/>
            <person name="Mehta T."/>
            <person name="Neiman D."/>
            <person name="Park D."/>
            <person name="Pearson M."/>
            <person name="Richards J."/>
            <person name="Roberts A."/>
            <person name="Saif S."/>
            <person name="Shea T."/>
            <person name="Shenoy N."/>
            <person name="Sisk P."/>
            <person name="Stolte C."/>
            <person name="Sykes S."/>
            <person name="Walk T."/>
            <person name="White J."/>
            <person name="Yandava C."/>
            <person name="Haas B."/>
            <person name="Nusbaum C."/>
            <person name="Birren B."/>
        </authorList>
    </citation>
    <scope>NUCLEOTIDE SEQUENCE [LARGE SCALE GENOMIC DNA]</scope>
    <source>
        <strain evidence="2">RMSCC 757 / Silveira</strain>
    </source>
</reference>
<name>E9D154_COCPS</name>
<dbReference type="EMBL" id="GL636489">
    <property type="protein sequence ID" value="EFW20057.1"/>
    <property type="molecule type" value="Genomic_DNA"/>
</dbReference>
<dbReference type="VEuPathDB" id="FungiDB:CPSG_03233"/>
<sequence length="140" mass="15940">MRGMPGNAMAGKRIVYALIPFVQSQPRNSWINRGMHILPAPLLGPFSQTVICCTDDLCYCSASRPHPSLARESAESGVIFIRLLRIKPRIQRTLETLETCCSQRMICKKVTFYIYPSCPITVHCMAIYSCRQFLIRSRKI</sequence>
<dbReference type="AlphaFoldDB" id="E9D154"/>
<protein>
    <submittedName>
        <fullName evidence="1">Uncharacterized protein</fullName>
    </submittedName>
</protein>
<keyword evidence="2" id="KW-1185">Reference proteome</keyword>
<organism evidence="2">
    <name type="scientific">Coccidioides posadasii (strain RMSCC 757 / Silveira)</name>
    <name type="common">Valley fever fungus</name>
    <dbReference type="NCBI Taxonomy" id="443226"/>
    <lineage>
        <taxon>Eukaryota</taxon>
        <taxon>Fungi</taxon>
        <taxon>Dikarya</taxon>
        <taxon>Ascomycota</taxon>
        <taxon>Pezizomycotina</taxon>
        <taxon>Eurotiomycetes</taxon>
        <taxon>Eurotiomycetidae</taxon>
        <taxon>Onygenales</taxon>
        <taxon>Onygenaceae</taxon>
        <taxon>Coccidioides</taxon>
    </lineage>
</organism>
<dbReference type="HOGENOM" id="CLU_1834993_0_0_1"/>
<dbReference type="Proteomes" id="UP000002497">
    <property type="component" value="Unassembled WGS sequence"/>
</dbReference>
<evidence type="ECO:0000313" key="2">
    <source>
        <dbReference type="Proteomes" id="UP000002497"/>
    </source>
</evidence>
<reference evidence="2" key="1">
    <citation type="journal article" date="2010" name="Genome Res.">
        <title>Population genomic sequencing of Coccidioides fungi reveals recent hybridization and transposon control.</title>
        <authorList>
            <person name="Neafsey D.E."/>
            <person name="Barker B.M."/>
            <person name="Sharpton T.J."/>
            <person name="Stajich J.E."/>
            <person name="Park D.J."/>
            <person name="Whiston E."/>
            <person name="Hung C.-Y."/>
            <person name="McMahan C."/>
            <person name="White J."/>
            <person name="Sykes S."/>
            <person name="Heiman D."/>
            <person name="Young S."/>
            <person name="Zeng Q."/>
            <person name="Abouelleil A."/>
            <person name="Aftuck L."/>
            <person name="Bessette D."/>
            <person name="Brown A."/>
            <person name="FitzGerald M."/>
            <person name="Lui A."/>
            <person name="Macdonald J.P."/>
            <person name="Priest M."/>
            <person name="Orbach M.J."/>
            <person name="Galgiani J.N."/>
            <person name="Kirkland T.N."/>
            <person name="Cole G.T."/>
            <person name="Birren B.W."/>
            <person name="Henn M.R."/>
            <person name="Taylor J.W."/>
            <person name="Rounsley S.D."/>
        </authorList>
    </citation>
    <scope>NUCLEOTIDE SEQUENCE [LARGE SCALE GENOMIC DNA]</scope>
    <source>
        <strain evidence="2">RMSCC 757 / Silveira</strain>
    </source>
</reference>
<gene>
    <name evidence="1" type="ORF">CPSG_03233</name>
</gene>